<reference evidence="2" key="1">
    <citation type="journal article" date="2020" name="MBio">
        <title>Horizontal gene transfer to a defensive symbiont with a reduced genome amongst a multipartite beetle microbiome.</title>
        <authorList>
            <person name="Waterworth S.C."/>
            <person name="Florez L.V."/>
            <person name="Rees E.R."/>
            <person name="Hertweck C."/>
            <person name="Kaltenpoth M."/>
            <person name="Kwan J.C."/>
        </authorList>
    </citation>
    <scope>NUCLEOTIDE SEQUENCE [LARGE SCALE GENOMIC DNA]</scope>
</reference>
<dbReference type="EMBL" id="WNDX01000067">
    <property type="protein sequence ID" value="KAF1043050.1"/>
    <property type="molecule type" value="Genomic_DNA"/>
</dbReference>
<dbReference type="Proteomes" id="UP000462435">
    <property type="component" value="Unassembled WGS sequence"/>
</dbReference>
<evidence type="ECO:0000313" key="1">
    <source>
        <dbReference type="EMBL" id="KAF1043050.1"/>
    </source>
</evidence>
<protein>
    <submittedName>
        <fullName evidence="1">Uncharacterized protein</fullName>
    </submittedName>
</protein>
<dbReference type="AlphaFoldDB" id="A0A7V8FW82"/>
<name>A0A7V8FW82_9BURK</name>
<evidence type="ECO:0000313" key="2">
    <source>
        <dbReference type="Proteomes" id="UP000462435"/>
    </source>
</evidence>
<sequence>MPVAACVLLIPCMVRGTSLRFARLFFKGSQWRPRHIGIFTVTSGGFVFDTTSSRRTRCASSAWTRAWCVRRRLPITSSRIEAMRSCSSIQRTCSRCASGVTTASSSRWRRAAWPEVVTNRVCRSTGTTIGAAMFDQANESGPTRDLTVRLRLRPWPVRLWRSYRAWRAFLGPHRALQAALVTCRAPEKMG</sequence>
<accession>A0A7V8FW82</accession>
<comment type="caution">
    <text evidence="1">The sequence shown here is derived from an EMBL/GenBank/DDBJ whole genome shotgun (WGS) entry which is preliminary data.</text>
</comment>
<gene>
    <name evidence="1" type="ORF">GAK35_02370</name>
</gene>
<organism evidence="1 2">
    <name type="scientific">Herbaspirillum frisingense</name>
    <dbReference type="NCBI Taxonomy" id="92645"/>
    <lineage>
        <taxon>Bacteria</taxon>
        <taxon>Pseudomonadati</taxon>
        <taxon>Pseudomonadota</taxon>
        <taxon>Betaproteobacteria</taxon>
        <taxon>Burkholderiales</taxon>
        <taxon>Oxalobacteraceae</taxon>
        <taxon>Herbaspirillum</taxon>
    </lineage>
</organism>
<proteinExistence type="predicted"/>